<protein>
    <submittedName>
        <fullName evidence="1">Uncharacterized protein</fullName>
    </submittedName>
</protein>
<gene>
    <name evidence="1" type="ORF">O6H91_06G143000</name>
</gene>
<organism evidence="1 2">
    <name type="scientific">Diphasiastrum complanatum</name>
    <name type="common">Issler's clubmoss</name>
    <name type="synonym">Lycopodium complanatum</name>
    <dbReference type="NCBI Taxonomy" id="34168"/>
    <lineage>
        <taxon>Eukaryota</taxon>
        <taxon>Viridiplantae</taxon>
        <taxon>Streptophyta</taxon>
        <taxon>Embryophyta</taxon>
        <taxon>Tracheophyta</taxon>
        <taxon>Lycopodiopsida</taxon>
        <taxon>Lycopodiales</taxon>
        <taxon>Lycopodiaceae</taxon>
        <taxon>Lycopodioideae</taxon>
        <taxon>Diphasiastrum</taxon>
    </lineage>
</organism>
<reference evidence="2" key="1">
    <citation type="journal article" date="2024" name="Proc. Natl. Acad. Sci. U.S.A.">
        <title>Extraordinary preservation of gene collinearity over three hundred million years revealed in homosporous lycophytes.</title>
        <authorList>
            <person name="Li C."/>
            <person name="Wickell D."/>
            <person name="Kuo L.Y."/>
            <person name="Chen X."/>
            <person name="Nie B."/>
            <person name="Liao X."/>
            <person name="Peng D."/>
            <person name="Ji J."/>
            <person name="Jenkins J."/>
            <person name="Williams M."/>
            <person name="Shu S."/>
            <person name="Plott C."/>
            <person name="Barry K."/>
            <person name="Rajasekar S."/>
            <person name="Grimwood J."/>
            <person name="Han X."/>
            <person name="Sun S."/>
            <person name="Hou Z."/>
            <person name="He W."/>
            <person name="Dai G."/>
            <person name="Sun C."/>
            <person name="Schmutz J."/>
            <person name="Leebens-Mack J.H."/>
            <person name="Li F.W."/>
            <person name="Wang L."/>
        </authorList>
    </citation>
    <scope>NUCLEOTIDE SEQUENCE [LARGE SCALE GENOMIC DNA]</scope>
    <source>
        <strain evidence="2">cv. PW_Plant_1</strain>
    </source>
</reference>
<evidence type="ECO:0000313" key="2">
    <source>
        <dbReference type="Proteomes" id="UP001162992"/>
    </source>
</evidence>
<sequence length="487" mass="53683">MAFQAQPRAHAHAHAIILPFPTQGHIIPALKFAETLTSQGFIITFVCAEHRIARIRKSHASGLSPRIRLIGLPDEVPVAEQDVDQGSDSLLLAIRIAENMAPAFEQTVNGLIEDAQKESSIPPPLCIISDFYVSWSQDTANKFKIPRYVFYPSPCSCLALMLYLPHLIEQGIVPLAPDARDIVIPGLPPMDGSDMPESWKQNSFMKERRDFSFRNLFKLHESSGILVNTFYELEGEAIDAASTEAINPNKVPIYALGPILPSKFFRGEPIDQQAFIQTDNECLQWLNAQAPSSVLFISFGSIAILSIRQIQEIAKALDACQQAFLWILRLPTSATDQSTLFPEGFLSRTHNRGLIISTWAPQLLILSHPSTGGFMSHCGWNSTLESISSGVPILPLPLFAEQHMNSRMVITQFKVGVKLQRGADGVAENENVEIAVMELMQGEEGRAARRRARALKEQAARAVSEAGSSHKALDAFIQAATITHTQT</sequence>
<evidence type="ECO:0000313" key="1">
    <source>
        <dbReference type="EMBL" id="KAJ7554486.1"/>
    </source>
</evidence>
<accession>A0ACC2DJL4</accession>
<name>A0ACC2DJL4_DIPCM</name>
<keyword evidence="2" id="KW-1185">Reference proteome</keyword>
<comment type="caution">
    <text evidence="1">The sequence shown here is derived from an EMBL/GenBank/DDBJ whole genome shotgun (WGS) entry which is preliminary data.</text>
</comment>
<proteinExistence type="predicted"/>
<dbReference type="Proteomes" id="UP001162992">
    <property type="component" value="Chromosome 6"/>
</dbReference>
<dbReference type="EMBL" id="CM055097">
    <property type="protein sequence ID" value="KAJ7554486.1"/>
    <property type="molecule type" value="Genomic_DNA"/>
</dbReference>